<proteinExistence type="predicted"/>
<dbReference type="Proteomes" id="UP000532147">
    <property type="component" value="Unassembled WGS sequence"/>
</dbReference>
<gene>
    <name evidence="1" type="ORF">HLH11_13250</name>
</gene>
<protein>
    <submittedName>
        <fullName evidence="1">Uncharacterized protein</fullName>
    </submittedName>
</protein>
<dbReference type="EMBL" id="JABERH010000031">
    <property type="protein sequence ID" value="NNH39584.1"/>
    <property type="molecule type" value="Genomic_DNA"/>
</dbReference>
<organism evidence="1 2">
    <name type="scientific">Acinetobacter terrae</name>
    <dbReference type="NCBI Taxonomy" id="2731247"/>
    <lineage>
        <taxon>Bacteria</taxon>
        <taxon>Pseudomonadati</taxon>
        <taxon>Pseudomonadota</taxon>
        <taxon>Gammaproteobacteria</taxon>
        <taxon>Moraxellales</taxon>
        <taxon>Moraxellaceae</taxon>
        <taxon>Acinetobacter</taxon>
        <taxon>Acinetobacter Taxon 24</taxon>
    </lineage>
</organism>
<dbReference type="AlphaFoldDB" id="A0A8E4FFJ3"/>
<dbReference type="RefSeq" id="WP_171535082.1">
    <property type="nucleotide sequence ID" value="NZ_JABERH010000031.1"/>
</dbReference>
<evidence type="ECO:0000313" key="1">
    <source>
        <dbReference type="EMBL" id="NNH39584.1"/>
    </source>
</evidence>
<dbReference type="Gene3D" id="6.10.250.1820">
    <property type="match status" value="1"/>
</dbReference>
<name>A0A8E4FFJ3_9GAMM</name>
<reference evidence="1 2" key="1">
    <citation type="submission" date="2020-04" db="EMBL/GenBank/DDBJ databases">
        <title>Acinetobacter Taxon 24.</title>
        <authorList>
            <person name="Nemec A."/>
            <person name="Radolfova-Krizova L."/>
            <person name="Higgins P.G."/>
            <person name="Spanelova P."/>
        </authorList>
    </citation>
    <scope>NUCLEOTIDE SEQUENCE [LARGE SCALE GENOMIC DNA]</scope>
    <source>
        <strain evidence="1 2">ANC 4280</strain>
    </source>
</reference>
<sequence length="135" mass="15395">MINSPHYTSKAIKAYYIALQHLKDTDQRISFDAVALAAGRGRGAIKGSTSEIIKLKKDILEAKKSQNEKHKQKCPQQKLSESNRIKEDYKAKYEKVSKINAVLIDQLASTVFELEELKLELKRILKAQNNIINIR</sequence>
<accession>A0A8E4FFJ3</accession>
<comment type="caution">
    <text evidence="1">The sequence shown here is derived from an EMBL/GenBank/DDBJ whole genome shotgun (WGS) entry which is preliminary data.</text>
</comment>
<evidence type="ECO:0000313" key="2">
    <source>
        <dbReference type="Proteomes" id="UP000532147"/>
    </source>
</evidence>